<dbReference type="eggNOG" id="ENOG502ZAYV">
    <property type="taxonomic scope" value="Bacteria"/>
</dbReference>
<dbReference type="KEGG" id="cep:Cri9333_2632"/>
<dbReference type="PATRIC" id="fig|1173022.3.peg.2850"/>
<reference evidence="1 2" key="1">
    <citation type="submission" date="2012-06" db="EMBL/GenBank/DDBJ databases">
        <title>Finished chromosome of genome of Crinalium epipsammum PCC 9333.</title>
        <authorList>
            <consortium name="US DOE Joint Genome Institute"/>
            <person name="Gugger M."/>
            <person name="Coursin T."/>
            <person name="Rippka R."/>
            <person name="Tandeau De Marsac N."/>
            <person name="Huntemann M."/>
            <person name="Wei C.-L."/>
            <person name="Han J."/>
            <person name="Detter J.C."/>
            <person name="Han C."/>
            <person name="Tapia R."/>
            <person name="Davenport K."/>
            <person name="Daligault H."/>
            <person name="Erkkila T."/>
            <person name="Gu W."/>
            <person name="Munk A.C.C."/>
            <person name="Teshima H."/>
            <person name="Xu Y."/>
            <person name="Chain P."/>
            <person name="Chen A."/>
            <person name="Krypides N."/>
            <person name="Mavromatis K."/>
            <person name="Markowitz V."/>
            <person name="Szeto E."/>
            <person name="Ivanova N."/>
            <person name="Mikhailova N."/>
            <person name="Ovchinnikova G."/>
            <person name="Pagani I."/>
            <person name="Pati A."/>
            <person name="Goodwin L."/>
            <person name="Peters L."/>
            <person name="Pitluck S."/>
            <person name="Woyke T."/>
            <person name="Kerfeld C."/>
        </authorList>
    </citation>
    <scope>NUCLEOTIDE SEQUENCE [LARGE SCALE GENOMIC DNA]</scope>
    <source>
        <strain evidence="1 2">PCC 9333</strain>
    </source>
</reference>
<evidence type="ECO:0000313" key="1">
    <source>
        <dbReference type="EMBL" id="AFZ13491.1"/>
    </source>
</evidence>
<dbReference type="RefSeq" id="WP_015203605.1">
    <property type="nucleotide sequence ID" value="NC_019753.1"/>
</dbReference>
<sequence>MSKSKKHNLQWLKETLELKEDHNWNSEPGTRIFVAGRGAVRFDVPEDWHFEPDEKSFRFLDKKPPNDDCRLEVSFNLLPPGNWAEFPIVPLLRQVLKDETRDAIEQGEIIKLKRQTARIVWTQIKFIDPVEHRPAYSRICIGLGSGVQCLITFDYWEDDAERLTPVWDTVMKSLVLGLYISDPRTGFALPD</sequence>
<proteinExistence type="predicted"/>
<dbReference type="HOGENOM" id="CLU_096498_0_0_3"/>
<dbReference type="EMBL" id="CP003620">
    <property type="protein sequence ID" value="AFZ13491.1"/>
    <property type="molecule type" value="Genomic_DNA"/>
</dbReference>
<evidence type="ECO:0000313" key="2">
    <source>
        <dbReference type="Proteomes" id="UP000010472"/>
    </source>
</evidence>
<protein>
    <submittedName>
        <fullName evidence="1">Uncharacterized protein</fullName>
    </submittedName>
</protein>
<accession>K9VZT2</accession>
<keyword evidence="2" id="KW-1185">Reference proteome</keyword>
<dbReference type="AlphaFoldDB" id="K9VZT2"/>
<dbReference type="OrthoDB" id="528549at2"/>
<gene>
    <name evidence="1" type="ORF">Cri9333_2632</name>
</gene>
<organism evidence="1 2">
    <name type="scientific">Crinalium epipsammum PCC 9333</name>
    <dbReference type="NCBI Taxonomy" id="1173022"/>
    <lineage>
        <taxon>Bacteria</taxon>
        <taxon>Bacillati</taxon>
        <taxon>Cyanobacteriota</taxon>
        <taxon>Cyanophyceae</taxon>
        <taxon>Gomontiellales</taxon>
        <taxon>Gomontiellaceae</taxon>
        <taxon>Crinalium</taxon>
    </lineage>
</organism>
<name>K9VZT2_9CYAN</name>
<dbReference type="Proteomes" id="UP000010472">
    <property type="component" value="Chromosome"/>
</dbReference>